<dbReference type="InterPro" id="IPR036691">
    <property type="entry name" value="Endo/exonu/phosph_ase_sf"/>
</dbReference>
<keyword evidence="3" id="KW-0255">Endonuclease</keyword>
<keyword evidence="1" id="KW-0732">Signal</keyword>
<dbReference type="RefSeq" id="WP_105330050.1">
    <property type="nucleotide sequence ID" value="NZ_PUHY01000010.1"/>
</dbReference>
<proteinExistence type="predicted"/>
<gene>
    <name evidence="3" type="ORF">C5Y83_12365</name>
</gene>
<dbReference type="InterPro" id="IPR050410">
    <property type="entry name" value="CCR4/nocturin_mRNA_transcr"/>
</dbReference>
<keyword evidence="3" id="KW-0540">Nuclease</keyword>
<dbReference type="Proteomes" id="UP000238322">
    <property type="component" value="Unassembled WGS sequence"/>
</dbReference>
<dbReference type="Pfam" id="PF03372">
    <property type="entry name" value="Exo_endo_phos"/>
    <property type="match status" value="1"/>
</dbReference>
<evidence type="ECO:0000313" key="4">
    <source>
        <dbReference type="Proteomes" id="UP000238322"/>
    </source>
</evidence>
<name>A0A2S8FQJ9_9BACT</name>
<dbReference type="OrthoDB" id="9793162at2"/>
<dbReference type="PANTHER" id="PTHR12121">
    <property type="entry name" value="CARBON CATABOLITE REPRESSOR PROTEIN 4"/>
    <property type="match status" value="1"/>
</dbReference>
<evidence type="ECO:0000313" key="3">
    <source>
        <dbReference type="EMBL" id="PQO34320.1"/>
    </source>
</evidence>
<feature type="domain" description="Endonuclease/exonuclease/phosphatase" evidence="2">
    <location>
        <begin position="37"/>
        <end position="290"/>
    </location>
</feature>
<dbReference type="CDD" id="cd09083">
    <property type="entry name" value="EEP-1"/>
    <property type="match status" value="1"/>
</dbReference>
<keyword evidence="3" id="KW-0378">Hydrolase</keyword>
<dbReference type="EMBL" id="PUHY01000010">
    <property type="protein sequence ID" value="PQO34320.1"/>
    <property type="molecule type" value="Genomic_DNA"/>
</dbReference>
<protein>
    <submittedName>
        <fullName evidence="3">Endonuclease</fullName>
    </submittedName>
</protein>
<feature type="signal peptide" evidence="1">
    <location>
        <begin position="1"/>
        <end position="23"/>
    </location>
</feature>
<dbReference type="AlphaFoldDB" id="A0A2S8FQJ9"/>
<sequence>MRAVLLCALSLILGLSTVTVLFGAGPETKPNADLTVMSFNIRYGAANDGENHWNKRKEFVAETIQEVSPDLLGLQECLPFQRDFIAKHMPDYAVHAAGREDGKEQGEMCAIFYRKDRFELLDSGHFWLSESPDVAGSKSWDSSLPRMASWVLLKDKKSESEKPIMYTNTHFDHRGEEARIESAKMIRETILNGIGYKKCDAIVTGDFNAGEGSNPYEAMFAEVDGEKSPVVDTYRAFVPEKKDGEGTFSGFKANGTQGARIDWIGVSAAWKIEDAQILHNSRDGRTPSDHFPITAKLTR</sequence>
<dbReference type="GO" id="GO:0004519">
    <property type="term" value="F:endonuclease activity"/>
    <property type="evidence" value="ECO:0007669"/>
    <property type="project" value="UniProtKB-KW"/>
</dbReference>
<dbReference type="Gene3D" id="3.60.10.10">
    <property type="entry name" value="Endonuclease/exonuclease/phosphatase"/>
    <property type="match status" value="1"/>
</dbReference>
<dbReference type="InterPro" id="IPR005135">
    <property type="entry name" value="Endo/exonuclease/phosphatase"/>
</dbReference>
<comment type="caution">
    <text evidence="3">The sequence shown here is derived from an EMBL/GenBank/DDBJ whole genome shotgun (WGS) entry which is preliminary data.</text>
</comment>
<dbReference type="GO" id="GO:0000175">
    <property type="term" value="F:3'-5'-RNA exonuclease activity"/>
    <property type="evidence" value="ECO:0007669"/>
    <property type="project" value="TreeGrafter"/>
</dbReference>
<dbReference type="PANTHER" id="PTHR12121:SF36">
    <property type="entry name" value="ENDONUCLEASE_EXONUCLEASE_PHOSPHATASE DOMAIN-CONTAINING PROTEIN"/>
    <property type="match status" value="1"/>
</dbReference>
<evidence type="ECO:0000256" key="1">
    <source>
        <dbReference type="SAM" id="SignalP"/>
    </source>
</evidence>
<evidence type="ECO:0000259" key="2">
    <source>
        <dbReference type="Pfam" id="PF03372"/>
    </source>
</evidence>
<feature type="chain" id="PRO_5015683288" evidence="1">
    <location>
        <begin position="24"/>
        <end position="299"/>
    </location>
</feature>
<reference evidence="3 4" key="1">
    <citation type="submission" date="2018-02" db="EMBL/GenBank/DDBJ databases">
        <title>Comparative genomes isolates from brazilian mangrove.</title>
        <authorList>
            <person name="Araujo J.E."/>
            <person name="Taketani R.G."/>
            <person name="Silva M.C.P."/>
            <person name="Loureco M.V."/>
            <person name="Andreote F.D."/>
        </authorList>
    </citation>
    <scope>NUCLEOTIDE SEQUENCE [LARGE SCALE GENOMIC DNA]</scope>
    <source>
        <strain evidence="3 4">Hex-1 MGV</strain>
    </source>
</reference>
<organism evidence="3 4">
    <name type="scientific">Blastopirellula marina</name>
    <dbReference type="NCBI Taxonomy" id="124"/>
    <lineage>
        <taxon>Bacteria</taxon>
        <taxon>Pseudomonadati</taxon>
        <taxon>Planctomycetota</taxon>
        <taxon>Planctomycetia</taxon>
        <taxon>Pirellulales</taxon>
        <taxon>Pirellulaceae</taxon>
        <taxon>Blastopirellula</taxon>
    </lineage>
</organism>
<accession>A0A2S8FQJ9</accession>
<dbReference type="SUPFAM" id="SSF56219">
    <property type="entry name" value="DNase I-like"/>
    <property type="match status" value="1"/>
</dbReference>